<dbReference type="InterPro" id="IPR019329">
    <property type="entry name" value="NADH_UbQ_OxRdtase_ESSS_su"/>
</dbReference>
<keyword evidence="10" id="KW-0249">Electron transport</keyword>
<dbReference type="GO" id="GO:0005743">
    <property type="term" value="C:mitochondrial inner membrane"/>
    <property type="evidence" value="ECO:0007669"/>
    <property type="project" value="UniProtKB-SubCell"/>
</dbReference>
<reference evidence="19" key="1">
    <citation type="submission" date="2016-11" db="UniProtKB">
        <authorList>
            <consortium name="WormBaseParasite"/>
        </authorList>
    </citation>
    <scope>IDENTIFICATION</scope>
</reference>
<keyword evidence="8" id="KW-0999">Mitochondrion inner membrane</keyword>
<feature type="transmembrane region" description="Helical" evidence="17">
    <location>
        <begin position="210"/>
        <end position="228"/>
    </location>
</feature>
<dbReference type="Proteomes" id="UP000095287">
    <property type="component" value="Unplaced"/>
</dbReference>
<keyword evidence="5" id="KW-0813">Transport</keyword>
<keyword evidence="7 17" id="KW-0812">Transmembrane</keyword>
<dbReference type="AlphaFoldDB" id="A0A1I7ZAX4"/>
<evidence type="ECO:0000256" key="11">
    <source>
        <dbReference type="ARBA" id="ARBA00022989"/>
    </source>
</evidence>
<evidence type="ECO:0000256" key="15">
    <source>
        <dbReference type="ARBA" id="ARBA00031387"/>
    </source>
</evidence>
<evidence type="ECO:0000256" key="5">
    <source>
        <dbReference type="ARBA" id="ARBA00022448"/>
    </source>
</evidence>
<evidence type="ECO:0000256" key="17">
    <source>
        <dbReference type="SAM" id="Phobius"/>
    </source>
</evidence>
<evidence type="ECO:0000256" key="4">
    <source>
        <dbReference type="ARBA" id="ARBA00018632"/>
    </source>
</evidence>
<comment type="subunit">
    <text evidence="16">Complex I is composed of 45 different subunits. Interacts with BCAP31.</text>
</comment>
<proteinExistence type="inferred from homology"/>
<keyword evidence="18" id="KW-1185">Reference proteome</keyword>
<evidence type="ECO:0000256" key="12">
    <source>
        <dbReference type="ARBA" id="ARBA00023128"/>
    </source>
</evidence>
<evidence type="ECO:0000256" key="6">
    <source>
        <dbReference type="ARBA" id="ARBA00022660"/>
    </source>
</evidence>
<evidence type="ECO:0000256" key="8">
    <source>
        <dbReference type="ARBA" id="ARBA00022792"/>
    </source>
</evidence>
<evidence type="ECO:0000313" key="19">
    <source>
        <dbReference type="WBParaSite" id="L893_g24616.t1"/>
    </source>
</evidence>
<keyword evidence="9" id="KW-0809">Transit peptide</keyword>
<dbReference type="PANTHER" id="PTHR13327">
    <property type="entry name" value="NADH-UBIQUINONE OXIDOREDUCTASE ESSS SUBUNIT, MITOCHONDRIAL PRECURSOR"/>
    <property type="match status" value="1"/>
</dbReference>
<comment type="function">
    <text evidence="1">Accessory subunit of the mitochondrial membrane respiratory chain NADH dehydrogenase (Complex I), that is believed not to be involved in catalysis. Complex I functions in the transfer of electrons from NADH to the respiratory chain. The immediate electron acceptor for the enzyme is believed to be ubiquinone.</text>
</comment>
<keyword evidence="13 17" id="KW-0472">Membrane</keyword>
<keyword evidence="11 17" id="KW-1133">Transmembrane helix</keyword>
<protein>
    <recommendedName>
        <fullName evidence="4">NADH dehydrogenase [ubiquinone] 1 beta subcomplex subunit 11, mitochondrial</fullName>
    </recommendedName>
    <alternativeName>
        <fullName evidence="15">Complex I-ESSS</fullName>
    </alternativeName>
    <alternativeName>
        <fullName evidence="14">NADH-ubiquinone oxidoreductase ESSS subunit</fullName>
    </alternativeName>
</protein>
<dbReference type="WBParaSite" id="L893_g24616.t1">
    <property type="protein sequence ID" value="L893_g24616.t1"/>
    <property type="gene ID" value="L893_g24616"/>
</dbReference>
<evidence type="ECO:0000256" key="2">
    <source>
        <dbReference type="ARBA" id="ARBA00004434"/>
    </source>
</evidence>
<evidence type="ECO:0000256" key="14">
    <source>
        <dbReference type="ARBA" id="ARBA00030753"/>
    </source>
</evidence>
<accession>A0A1I7ZAX4</accession>
<evidence type="ECO:0000256" key="10">
    <source>
        <dbReference type="ARBA" id="ARBA00022982"/>
    </source>
</evidence>
<evidence type="ECO:0000256" key="3">
    <source>
        <dbReference type="ARBA" id="ARBA00008915"/>
    </source>
</evidence>
<evidence type="ECO:0000256" key="7">
    <source>
        <dbReference type="ARBA" id="ARBA00022692"/>
    </source>
</evidence>
<sequence>MSTSLASGILNPSNPAKFQPVVSLLLGVAQRHTNLGLGFNPWVPIHFHLSMFHSGKRTFVAEQRVAGELICTVSEGLRAIALQCAVYGAGSTRFQLQLGAEGIMTMLILKRLPSPTSQMILMRRAASGHAHGGASSNAPLQSEDYRPGSDSYAYENPWPKLNKGRLDWLFGDGWRRPLAKDQGAKMRREWIWFSQVSHDEHKDWLKFHQIAFLLFTVMTTWITCWIMFAKPDWPQGKEWALREAHLEMARREKSGLPYISKDLIDPRKVAPTLPTDEELRDFEILI</sequence>
<keyword evidence="12" id="KW-0496">Mitochondrion</keyword>
<organism evidence="18 19">
    <name type="scientific">Steinernema glaseri</name>
    <dbReference type="NCBI Taxonomy" id="37863"/>
    <lineage>
        <taxon>Eukaryota</taxon>
        <taxon>Metazoa</taxon>
        <taxon>Ecdysozoa</taxon>
        <taxon>Nematoda</taxon>
        <taxon>Chromadorea</taxon>
        <taxon>Rhabditida</taxon>
        <taxon>Tylenchina</taxon>
        <taxon>Panagrolaimomorpha</taxon>
        <taxon>Strongyloidoidea</taxon>
        <taxon>Steinernematidae</taxon>
        <taxon>Steinernema</taxon>
    </lineage>
</organism>
<comment type="similarity">
    <text evidence="3">Belongs to the complex I NDUFB11 subunit family.</text>
</comment>
<dbReference type="Pfam" id="PF10183">
    <property type="entry name" value="ESSS"/>
    <property type="match status" value="1"/>
</dbReference>
<evidence type="ECO:0000256" key="13">
    <source>
        <dbReference type="ARBA" id="ARBA00023136"/>
    </source>
</evidence>
<evidence type="ECO:0000256" key="9">
    <source>
        <dbReference type="ARBA" id="ARBA00022946"/>
    </source>
</evidence>
<evidence type="ECO:0000256" key="1">
    <source>
        <dbReference type="ARBA" id="ARBA00003195"/>
    </source>
</evidence>
<name>A0A1I7ZAX4_9BILA</name>
<dbReference type="PANTHER" id="PTHR13327:SF0">
    <property type="entry name" value="NADH DEHYDROGENASE [UBIQUINONE] 1 BETA SUBCOMPLEX SUBUNIT 11, MITOCHONDRIAL"/>
    <property type="match status" value="1"/>
</dbReference>
<keyword evidence="6" id="KW-0679">Respiratory chain</keyword>
<comment type="subcellular location">
    <subcellularLocation>
        <location evidence="2">Mitochondrion inner membrane</location>
        <topology evidence="2">Single-pass membrane protein</topology>
    </subcellularLocation>
</comment>
<evidence type="ECO:0000256" key="16">
    <source>
        <dbReference type="ARBA" id="ARBA00046528"/>
    </source>
</evidence>
<evidence type="ECO:0000313" key="18">
    <source>
        <dbReference type="Proteomes" id="UP000095287"/>
    </source>
</evidence>